<evidence type="ECO:0008006" key="5">
    <source>
        <dbReference type="Google" id="ProtNLM"/>
    </source>
</evidence>
<dbReference type="STRING" id="502025.Hoch_5444"/>
<feature type="compositionally biased region" description="Low complexity" evidence="1">
    <location>
        <begin position="188"/>
        <end position="211"/>
    </location>
</feature>
<dbReference type="OrthoDB" id="343514at2"/>
<gene>
    <name evidence="3" type="ordered locus">Hoch_5444</name>
</gene>
<dbReference type="KEGG" id="hoh:Hoch_5444"/>
<accession>D0LYR1</accession>
<sequence>MSQKFQAAVHHRDDVTFVKLAGVIDEDNELTDLADKIPPGTAVIDLGEVERINSCGVRDWVNWLNHVEGNQTKVVLVECSPAIVAQINLVNNFTGSGLVKSFYVPYFCPECDEEKVLLIESADMGPPPHEPPVCRCDECDLVMDFDDMPDSYFAFLSNQKHAAPPEKIDSVLNEFHPPESEKSKVRSRTGTSSLSGRGSVSSLPSVPSLPSIALPGQTSSGTGYPTGRGSALGTNPGTSVRTAGPHIPQHRSSAMVYILIGVLVAAIGFLALLLLRGN</sequence>
<keyword evidence="4" id="KW-1185">Reference proteome</keyword>
<dbReference type="AlphaFoldDB" id="D0LYR1"/>
<protein>
    <recommendedName>
        <fullName evidence="5">STAS domain-containing protein</fullName>
    </recommendedName>
</protein>
<dbReference type="CDD" id="cd07043">
    <property type="entry name" value="STAS_anti-anti-sigma_factors"/>
    <property type="match status" value="1"/>
</dbReference>
<dbReference type="Proteomes" id="UP000001880">
    <property type="component" value="Chromosome"/>
</dbReference>
<keyword evidence="2" id="KW-0812">Transmembrane</keyword>
<evidence type="ECO:0000313" key="4">
    <source>
        <dbReference type="Proteomes" id="UP000001880"/>
    </source>
</evidence>
<dbReference type="HOGENOM" id="CLU_1000280_0_0_7"/>
<dbReference type="SUPFAM" id="SSF52091">
    <property type="entry name" value="SpoIIaa-like"/>
    <property type="match status" value="1"/>
</dbReference>
<reference evidence="3 4" key="1">
    <citation type="journal article" date="2010" name="Stand. Genomic Sci.">
        <title>Complete genome sequence of Haliangium ochraceum type strain (SMP-2).</title>
        <authorList>
            <consortium name="US DOE Joint Genome Institute (JGI-PGF)"/>
            <person name="Ivanova N."/>
            <person name="Daum C."/>
            <person name="Lang E."/>
            <person name="Abt B."/>
            <person name="Kopitz M."/>
            <person name="Saunders E."/>
            <person name="Lapidus A."/>
            <person name="Lucas S."/>
            <person name="Glavina Del Rio T."/>
            <person name="Nolan M."/>
            <person name="Tice H."/>
            <person name="Copeland A."/>
            <person name="Cheng J.F."/>
            <person name="Chen F."/>
            <person name="Bruce D."/>
            <person name="Goodwin L."/>
            <person name="Pitluck S."/>
            <person name="Mavromatis K."/>
            <person name="Pati A."/>
            <person name="Mikhailova N."/>
            <person name="Chen A."/>
            <person name="Palaniappan K."/>
            <person name="Land M."/>
            <person name="Hauser L."/>
            <person name="Chang Y.J."/>
            <person name="Jeffries C.D."/>
            <person name="Detter J.C."/>
            <person name="Brettin T."/>
            <person name="Rohde M."/>
            <person name="Goker M."/>
            <person name="Bristow J."/>
            <person name="Markowitz V."/>
            <person name="Eisen J.A."/>
            <person name="Hugenholtz P."/>
            <person name="Kyrpides N.C."/>
            <person name="Klenk H.P."/>
        </authorList>
    </citation>
    <scope>NUCLEOTIDE SEQUENCE [LARGE SCALE GENOMIC DNA]</scope>
    <source>
        <strain evidence="4">DSM 14365 / CIP 107738 / JCM 11303 / AJ 13395 / SMP-2</strain>
    </source>
</reference>
<dbReference type="EMBL" id="CP001804">
    <property type="protein sequence ID" value="ACY17927.1"/>
    <property type="molecule type" value="Genomic_DNA"/>
</dbReference>
<feature type="transmembrane region" description="Helical" evidence="2">
    <location>
        <begin position="254"/>
        <end position="275"/>
    </location>
</feature>
<evidence type="ECO:0000313" key="3">
    <source>
        <dbReference type="EMBL" id="ACY17927.1"/>
    </source>
</evidence>
<feature type="region of interest" description="Disordered" evidence="1">
    <location>
        <begin position="172"/>
        <end position="244"/>
    </location>
</feature>
<dbReference type="Gene3D" id="3.30.750.24">
    <property type="entry name" value="STAS domain"/>
    <property type="match status" value="1"/>
</dbReference>
<name>D0LYR1_HALO1</name>
<evidence type="ECO:0000256" key="1">
    <source>
        <dbReference type="SAM" id="MobiDB-lite"/>
    </source>
</evidence>
<keyword evidence="2" id="KW-1133">Transmembrane helix</keyword>
<dbReference type="InterPro" id="IPR036513">
    <property type="entry name" value="STAS_dom_sf"/>
</dbReference>
<proteinExistence type="predicted"/>
<dbReference type="eggNOG" id="COG1366">
    <property type="taxonomic scope" value="Bacteria"/>
</dbReference>
<organism evidence="3 4">
    <name type="scientific">Haliangium ochraceum (strain DSM 14365 / JCM 11303 / SMP-2)</name>
    <dbReference type="NCBI Taxonomy" id="502025"/>
    <lineage>
        <taxon>Bacteria</taxon>
        <taxon>Pseudomonadati</taxon>
        <taxon>Myxococcota</taxon>
        <taxon>Polyangia</taxon>
        <taxon>Haliangiales</taxon>
        <taxon>Kofleriaceae</taxon>
        <taxon>Haliangium</taxon>
    </lineage>
</organism>
<keyword evidence="2" id="KW-0472">Membrane</keyword>
<feature type="compositionally biased region" description="Polar residues" evidence="1">
    <location>
        <begin position="232"/>
        <end position="241"/>
    </location>
</feature>
<dbReference type="RefSeq" id="WP_012830519.1">
    <property type="nucleotide sequence ID" value="NC_013440.1"/>
</dbReference>
<evidence type="ECO:0000256" key="2">
    <source>
        <dbReference type="SAM" id="Phobius"/>
    </source>
</evidence>